<dbReference type="GO" id="GO:0071111">
    <property type="term" value="F:cyclic-guanylate-specific phosphodiesterase activity"/>
    <property type="evidence" value="ECO:0007669"/>
    <property type="project" value="InterPro"/>
</dbReference>
<dbReference type="STRING" id="68895.RR42_s2589"/>
<dbReference type="KEGG" id="cbw:RR42_s2589"/>
<dbReference type="SMART" id="SM00052">
    <property type="entry name" value="EAL"/>
    <property type="match status" value="1"/>
</dbReference>
<dbReference type="InterPro" id="IPR035919">
    <property type="entry name" value="EAL_sf"/>
</dbReference>
<feature type="domain" description="EAL" evidence="1">
    <location>
        <begin position="115"/>
        <end position="361"/>
    </location>
</feature>
<sequence>MGLPSFEFALGAANRIAGRYGGMAVWWYGVLARELDVMRVHVAPGRPNAFQELRLHYAFFSGTASAGTWGPHPDSGPPDPVAARLARLRQRMAWPSGGPQGVDATERDLDREELLSLTREDLIGAIEFGHIYPVFQPQISAQHGGIVGLEVLARWSDRGRHHAPDKFVGSITSHGVETLLLDHFLGACARVQTRFPQYTGRFSLNVNPTTAAAAGFVQGFVRAGISHGLDIARIVLELTEQTRISCGSEARLLENLNALSARGMVISQDDFGSGYASLQALGLLPFKQVKVDKILLHRARHAERARRLFSSSMALARSLELQTVAEGVESPDDVVLARSLGADLLQGYAVSPPMPFERLQL</sequence>
<dbReference type="InterPro" id="IPR050706">
    <property type="entry name" value="Cyclic-di-GMP_PDE-like"/>
</dbReference>
<dbReference type="Gene3D" id="3.20.20.450">
    <property type="entry name" value="EAL domain"/>
    <property type="match status" value="1"/>
</dbReference>
<dbReference type="Pfam" id="PF00563">
    <property type="entry name" value="EAL"/>
    <property type="match status" value="1"/>
</dbReference>
<dbReference type="PANTHER" id="PTHR33121">
    <property type="entry name" value="CYCLIC DI-GMP PHOSPHODIESTERASE PDEF"/>
    <property type="match status" value="1"/>
</dbReference>
<accession>A0A0C4YUB4</accession>
<organism evidence="2 3">
    <name type="scientific">Cupriavidus basilensis</name>
    <dbReference type="NCBI Taxonomy" id="68895"/>
    <lineage>
        <taxon>Bacteria</taxon>
        <taxon>Pseudomonadati</taxon>
        <taxon>Pseudomonadota</taxon>
        <taxon>Betaproteobacteria</taxon>
        <taxon>Burkholderiales</taxon>
        <taxon>Burkholderiaceae</taxon>
        <taxon>Cupriavidus</taxon>
    </lineage>
</organism>
<dbReference type="CDD" id="cd01948">
    <property type="entry name" value="EAL"/>
    <property type="match status" value="1"/>
</dbReference>
<dbReference type="Proteomes" id="UP000031843">
    <property type="component" value="Chromosome secondary"/>
</dbReference>
<gene>
    <name evidence="2" type="ORF">RR42_s2589</name>
</gene>
<dbReference type="AlphaFoldDB" id="A0A0C4YUB4"/>
<keyword evidence="3" id="KW-1185">Reference proteome</keyword>
<name>A0A0C4YUB4_9BURK</name>
<reference evidence="2 3" key="1">
    <citation type="journal article" date="2015" name="Genome Announc.">
        <title>Complete Genome Sequence of Cupriavidus basilensis 4G11, Isolated from the Oak Ridge Field Research Center Site.</title>
        <authorList>
            <person name="Ray J."/>
            <person name="Waters R.J."/>
            <person name="Skerker J.M."/>
            <person name="Kuehl J.V."/>
            <person name="Price M.N."/>
            <person name="Huang J."/>
            <person name="Chakraborty R."/>
            <person name="Arkin A.P."/>
            <person name="Deutschbauer A."/>
        </authorList>
    </citation>
    <scope>NUCLEOTIDE SEQUENCE [LARGE SCALE GENOMIC DNA]</scope>
    <source>
        <strain evidence="2">4G11</strain>
    </source>
</reference>
<dbReference type="SUPFAM" id="SSF141868">
    <property type="entry name" value="EAL domain-like"/>
    <property type="match status" value="1"/>
</dbReference>
<dbReference type="EMBL" id="CP010537">
    <property type="protein sequence ID" value="AJG24171.1"/>
    <property type="molecule type" value="Genomic_DNA"/>
</dbReference>
<dbReference type="InterPro" id="IPR001633">
    <property type="entry name" value="EAL_dom"/>
</dbReference>
<dbReference type="PANTHER" id="PTHR33121:SF79">
    <property type="entry name" value="CYCLIC DI-GMP PHOSPHODIESTERASE PDED-RELATED"/>
    <property type="match status" value="1"/>
</dbReference>
<evidence type="ECO:0000259" key="1">
    <source>
        <dbReference type="PROSITE" id="PS50883"/>
    </source>
</evidence>
<evidence type="ECO:0000313" key="3">
    <source>
        <dbReference type="Proteomes" id="UP000031843"/>
    </source>
</evidence>
<dbReference type="PROSITE" id="PS50883">
    <property type="entry name" value="EAL"/>
    <property type="match status" value="1"/>
</dbReference>
<proteinExistence type="predicted"/>
<protein>
    <submittedName>
        <fullName evidence="2">Sensory box/GGDEF family protein</fullName>
    </submittedName>
</protein>
<evidence type="ECO:0000313" key="2">
    <source>
        <dbReference type="EMBL" id="AJG24171.1"/>
    </source>
</evidence>